<comment type="similarity">
    <text evidence="4 11">Belongs to the MoeA family.</text>
</comment>
<keyword evidence="5 11" id="KW-0500">Molybdenum</keyword>
<dbReference type="UniPathway" id="UPA00344"/>
<dbReference type="InterPro" id="IPR001453">
    <property type="entry name" value="MoaB/Mog_dom"/>
</dbReference>
<dbReference type="Proteomes" id="UP000262073">
    <property type="component" value="Chromosome"/>
</dbReference>
<dbReference type="InterPro" id="IPR036425">
    <property type="entry name" value="MoaB/Mog-like_dom_sf"/>
</dbReference>
<dbReference type="NCBIfam" id="NF045515">
    <property type="entry name" value="Glp_gephyrin"/>
    <property type="match status" value="1"/>
</dbReference>
<dbReference type="SUPFAM" id="SSF53218">
    <property type="entry name" value="Molybdenum cofactor biosynthesis proteins"/>
    <property type="match status" value="1"/>
</dbReference>
<keyword evidence="7 11" id="KW-0479">Metal-binding</keyword>
<evidence type="ECO:0000256" key="9">
    <source>
        <dbReference type="ARBA" id="ARBA00023150"/>
    </source>
</evidence>
<sequence>MSASNWLTLEEAISSLLQYATAVEQSERCDIPAALGRILAEDITAPIDVPGQAVSAMDGYAVPAASLRNNITLKVVHTILAGDDVSTLQIQHGEAARIMTGAGIPQGADAVVMQENTQRSDNTVMLITAPEINDNIRPQGNDVCQGEVVIRQGTRLQASHLMLLASLGLTDCLVKRKLRVAIMATGDELQQAGSPLAPGQLYNSNSVGIAALLRPYDVDIIDLGIVRDDPDQLAHTFTQAAATADLIISSGGVSVGDADYVKSVLDSLGDIGFWKVAIKPGKPFAFGQLNNCLFCGVPGNPVSAYVTTQQLVLPLIGALQGDTSAPQPLQFRAIVQSAVRHRPGRVEYVRAVLSQDEDSQWLVAPLPRQSSGVMTTVTQANCYIVVAADSADVVAGTTVMVQPFSHLISQPGMRSTPPL</sequence>
<comment type="pathway">
    <text evidence="3 11">Cofactor biosynthesis; molybdopterin biosynthesis.</text>
</comment>
<dbReference type="InterPro" id="IPR005111">
    <property type="entry name" value="MoeA_C_domain_IV"/>
</dbReference>
<evidence type="ECO:0000256" key="3">
    <source>
        <dbReference type="ARBA" id="ARBA00005046"/>
    </source>
</evidence>
<dbReference type="Gene3D" id="2.40.340.10">
    <property type="entry name" value="MoeA, C-terminal, domain IV"/>
    <property type="match status" value="1"/>
</dbReference>
<evidence type="ECO:0000259" key="12">
    <source>
        <dbReference type="SMART" id="SM00852"/>
    </source>
</evidence>
<reference evidence="13 14" key="1">
    <citation type="submission" date="2018-08" db="EMBL/GenBank/DDBJ databases">
        <title>Salinimonas sediminis sp. nov., a piezophilic bacterium isolated from a deep-sea sediment sample from the New Britain Trench.</title>
        <authorList>
            <person name="Cao J."/>
        </authorList>
    </citation>
    <scope>NUCLEOTIDE SEQUENCE [LARGE SCALE GENOMIC DNA]</scope>
    <source>
        <strain evidence="13 14">N102</strain>
    </source>
</reference>
<dbReference type="EMBL" id="CP031769">
    <property type="protein sequence ID" value="AXR06406.1"/>
    <property type="molecule type" value="Genomic_DNA"/>
</dbReference>
<dbReference type="Gene3D" id="2.170.190.11">
    <property type="entry name" value="Molybdopterin biosynthesis moea protein, domain 3"/>
    <property type="match status" value="1"/>
</dbReference>
<dbReference type="NCBIfam" id="TIGR00177">
    <property type="entry name" value="molyb_syn"/>
    <property type="match status" value="1"/>
</dbReference>
<dbReference type="GO" id="GO:0046872">
    <property type="term" value="F:metal ion binding"/>
    <property type="evidence" value="ECO:0007669"/>
    <property type="project" value="UniProtKB-UniRule"/>
</dbReference>
<evidence type="ECO:0000256" key="1">
    <source>
        <dbReference type="ARBA" id="ARBA00001946"/>
    </source>
</evidence>
<dbReference type="SMART" id="SM00852">
    <property type="entry name" value="MoCF_biosynth"/>
    <property type="match status" value="1"/>
</dbReference>
<dbReference type="SUPFAM" id="SSF63867">
    <property type="entry name" value="MoeA C-terminal domain-like"/>
    <property type="match status" value="1"/>
</dbReference>
<dbReference type="RefSeq" id="WP_117316465.1">
    <property type="nucleotide sequence ID" value="NZ_CP031769.1"/>
</dbReference>
<dbReference type="EC" id="2.10.1.1" evidence="11"/>
<dbReference type="Gene3D" id="3.90.105.10">
    <property type="entry name" value="Molybdopterin biosynthesis moea protein, domain 2"/>
    <property type="match status" value="1"/>
</dbReference>
<keyword evidence="6 11" id="KW-0808">Transferase</keyword>
<dbReference type="InterPro" id="IPR036135">
    <property type="entry name" value="MoeA_linker/N_sf"/>
</dbReference>
<gene>
    <name evidence="13" type="ORF">D0Y50_08530</name>
</gene>
<dbReference type="OrthoDB" id="9804758at2"/>
<dbReference type="FunFam" id="3.40.980.10:FF:000004">
    <property type="entry name" value="Molybdopterin molybdenumtransferase"/>
    <property type="match status" value="1"/>
</dbReference>
<evidence type="ECO:0000313" key="13">
    <source>
        <dbReference type="EMBL" id="AXR06406.1"/>
    </source>
</evidence>
<dbReference type="SUPFAM" id="SSF63882">
    <property type="entry name" value="MoeA N-terminal region -like"/>
    <property type="match status" value="1"/>
</dbReference>
<feature type="domain" description="MoaB/Mog" evidence="12">
    <location>
        <begin position="181"/>
        <end position="318"/>
    </location>
</feature>
<name>A0A346NLJ9_9ALTE</name>
<keyword evidence="8 11" id="KW-0460">Magnesium</keyword>
<dbReference type="Pfam" id="PF03454">
    <property type="entry name" value="MoeA_C"/>
    <property type="match status" value="1"/>
</dbReference>
<dbReference type="InterPro" id="IPR036688">
    <property type="entry name" value="MoeA_C_domain_IV_sf"/>
</dbReference>
<dbReference type="Pfam" id="PF03453">
    <property type="entry name" value="MoeA_N"/>
    <property type="match status" value="1"/>
</dbReference>
<dbReference type="InterPro" id="IPR038987">
    <property type="entry name" value="MoeA-like"/>
</dbReference>
<dbReference type="GO" id="GO:0005829">
    <property type="term" value="C:cytosol"/>
    <property type="evidence" value="ECO:0007669"/>
    <property type="project" value="TreeGrafter"/>
</dbReference>
<dbReference type="KEGG" id="salm:D0Y50_08530"/>
<comment type="catalytic activity">
    <reaction evidence="10">
        <text>adenylyl-molybdopterin + molybdate = Mo-molybdopterin + AMP + H(+)</text>
        <dbReference type="Rhea" id="RHEA:35047"/>
        <dbReference type="ChEBI" id="CHEBI:15378"/>
        <dbReference type="ChEBI" id="CHEBI:36264"/>
        <dbReference type="ChEBI" id="CHEBI:62727"/>
        <dbReference type="ChEBI" id="CHEBI:71302"/>
        <dbReference type="ChEBI" id="CHEBI:456215"/>
        <dbReference type="EC" id="2.10.1.1"/>
    </reaction>
</comment>
<dbReference type="PANTHER" id="PTHR10192">
    <property type="entry name" value="MOLYBDOPTERIN BIOSYNTHESIS PROTEIN"/>
    <property type="match status" value="1"/>
</dbReference>
<dbReference type="AlphaFoldDB" id="A0A346NLJ9"/>
<evidence type="ECO:0000256" key="11">
    <source>
        <dbReference type="RuleBase" id="RU365090"/>
    </source>
</evidence>
<comment type="function">
    <text evidence="2 11">Catalyzes the insertion of molybdate into adenylated molybdopterin with the concomitant release of AMP.</text>
</comment>
<dbReference type="GO" id="GO:0006777">
    <property type="term" value="P:Mo-molybdopterin cofactor biosynthetic process"/>
    <property type="evidence" value="ECO:0007669"/>
    <property type="project" value="UniProtKB-UniRule"/>
</dbReference>
<dbReference type="CDD" id="cd00887">
    <property type="entry name" value="MoeA"/>
    <property type="match status" value="1"/>
</dbReference>
<evidence type="ECO:0000256" key="10">
    <source>
        <dbReference type="ARBA" id="ARBA00047317"/>
    </source>
</evidence>
<proteinExistence type="inferred from homology"/>
<organism evidence="13 14">
    <name type="scientific">Salinimonas sediminis</name>
    <dbReference type="NCBI Taxonomy" id="2303538"/>
    <lineage>
        <taxon>Bacteria</taxon>
        <taxon>Pseudomonadati</taxon>
        <taxon>Pseudomonadota</taxon>
        <taxon>Gammaproteobacteria</taxon>
        <taxon>Alteromonadales</taxon>
        <taxon>Alteromonadaceae</taxon>
        <taxon>Alteromonas/Salinimonas group</taxon>
        <taxon>Salinimonas</taxon>
    </lineage>
</organism>
<dbReference type="InterPro" id="IPR008284">
    <property type="entry name" value="MoCF_biosynth_CS"/>
</dbReference>
<dbReference type="PROSITE" id="PS01079">
    <property type="entry name" value="MOCF_BIOSYNTHESIS_2"/>
    <property type="match status" value="1"/>
</dbReference>
<evidence type="ECO:0000256" key="7">
    <source>
        <dbReference type="ARBA" id="ARBA00022723"/>
    </source>
</evidence>
<evidence type="ECO:0000256" key="8">
    <source>
        <dbReference type="ARBA" id="ARBA00022842"/>
    </source>
</evidence>
<evidence type="ECO:0000313" key="14">
    <source>
        <dbReference type="Proteomes" id="UP000262073"/>
    </source>
</evidence>
<evidence type="ECO:0000256" key="5">
    <source>
        <dbReference type="ARBA" id="ARBA00022505"/>
    </source>
</evidence>
<keyword evidence="9 11" id="KW-0501">Molybdenum cofactor biosynthesis</keyword>
<evidence type="ECO:0000256" key="2">
    <source>
        <dbReference type="ARBA" id="ARBA00002901"/>
    </source>
</evidence>
<protein>
    <recommendedName>
        <fullName evidence="11">Molybdopterin molybdenumtransferase</fullName>
        <ecNumber evidence="11">2.10.1.1</ecNumber>
    </recommendedName>
</protein>
<dbReference type="InterPro" id="IPR005110">
    <property type="entry name" value="MoeA_linker/N"/>
</dbReference>
<dbReference type="Gene3D" id="3.40.980.10">
    <property type="entry name" value="MoaB/Mog-like domain"/>
    <property type="match status" value="1"/>
</dbReference>
<evidence type="ECO:0000256" key="6">
    <source>
        <dbReference type="ARBA" id="ARBA00022679"/>
    </source>
</evidence>
<accession>A0A346NLJ9</accession>
<comment type="cofactor">
    <cofactor evidence="1 11">
        <name>Mg(2+)</name>
        <dbReference type="ChEBI" id="CHEBI:18420"/>
    </cofactor>
</comment>
<dbReference type="GO" id="GO:0061599">
    <property type="term" value="F:molybdopterin molybdotransferase activity"/>
    <property type="evidence" value="ECO:0007669"/>
    <property type="project" value="UniProtKB-UniRule"/>
</dbReference>
<evidence type="ECO:0000256" key="4">
    <source>
        <dbReference type="ARBA" id="ARBA00010763"/>
    </source>
</evidence>
<dbReference type="Pfam" id="PF00994">
    <property type="entry name" value="MoCF_biosynth"/>
    <property type="match status" value="1"/>
</dbReference>
<keyword evidence="14" id="KW-1185">Reference proteome</keyword>
<dbReference type="PANTHER" id="PTHR10192:SF5">
    <property type="entry name" value="GEPHYRIN"/>
    <property type="match status" value="1"/>
</dbReference>